<dbReference type="KEGG" id="fsa:C5Q98_01750"/>
<evidence type="ECO:0000259" key="4">
    <source>
        <dbReference type="SMART" id="SM00967"/>
    </source>
</evidence>
<evidence type="ECO:0000256" key="3">
    <source>
        <dbReference type="ARBA" id="ARBA00022679"/>
    </source>
</evidence>
<proteinExistence type="inferred from homology"/>
<keyword evidence="6" id="KW-1185">Reference proteome</keyword>
<dbReference type="InterPro" id="IPR029064">
    <property type="entry name" value="Ribosomal_eL30-like_sf"/>
</dbReference>
<dbReference type="PANTHER" id="PTHR43191">
    <property type="entry name" value="RRNA METHYLTRANSFERASE 3"/>
    <property type="match status" value="1"/>
</dbReference>
<dbReference type="GO" id="GO:0008173">
    <property type="term" value="F:RNA methyltransferase activity"/>
    <property type="evidence" value="ECO:0007669"/>
    <property type="project" value="InterPro"/>
</dbReference>
<evidence type="ECO:0000313" key="6">
    <source>
        <dbReference type="Proteomes" id="UP000237947"/>
    </source>
</evidence>
<dbReference type="CDD" id="cd18095">
    <property type="entry name" value="SpoU-like_rRNA-MTase"/>
    <property type="match status" value="1"/>
</dbReference>
<organism evidence="5 6">
    <name type="scientific">Fastidiosipila sanguinis</name>
    <dbReference type="NCBI Taxonomy" id="236753"/>
    <lineage>
        <taxon>Bacteria</taxon>
        <taxon>Bacillati</taxon>
        <taxon>Bacillota</taxon>
        <taxon>Clostridia</taxon>
        <taxon>Eubacteriales</taxon>
        <taxon>Oscillospiraceae</taxon>
        <taxon>Fastidiosipila</taxon>
    </lineage>
</organism>
<evidence type="ECO:0000256" key="1">
    <source>
        <dbReference type="ARBA" id="ARBA00007228"/>
    </source>
</evidence>
<dbReference type="SUPFAM" id="SSF75217">
    <property type="entry name" value="alpha/beta knot"/>
    <property type="match status" value="1"/>
</dbReference>
<dbReference type="Pfam" id="PF22435">
    <property type="entry name" value="MRM3-like_sub_bind"/>
    <property type="match status" value="1"/>
</dbReference>
<feature type="domain" description="RNA 2-O ribose methyltransferase substrate binding" evidence="4">
    <location>
        <begin position="30"/>
        <end position="105"/>
    </location>
</feature>
<dbReference type="InterPro" id="IPR051259">
    <property type="entry name" value="rRNA_Methyltransferase"/>
</dbReference>
<dbReference type="PANTHER" id="PTHR43191:SF2">
    <property type="entry name" value="RRNA METHYLTRANSFERASE 3, MITOCHONDRIAL"/>
    <property type="match status" value="1"/>
</dbReference>
<dbReference type="SUPFAM" id="SSF55315">
    <property type="entry name" value="L30e-like"/>
    <property type="match status" value="1"/>
</dbReference>
<comment type="similarity">
    <text evidence="1">Belongs to the class IV-like SAM-binding methyltransferase superfamily. RNA methyltransferase TrmH family.</text>
</comment>
<sequence length="263" mass="28888">MKEISSKQNQLIKDINKARLNKGIWAGAFIVEGFRLCEEAINSGLMIEAIFLAKHVLLDKNKYSLGKYLEADTEIYILDNELFDYISKTKNSQGILMIAEGRDTANISELSNLLSKNESLSILVMENLQDPGNLGTMLRTAYAFGYDAAITVGNSARVNQEKVLRSAMGAAFHLPIFEIKETNKLIELLKANKIDILAMTLEGVALSEYKRDKKISLWIGNEGNGLTDNLISLADSKITIPMPGGAESLNAAIAAAIALYELK</sequence>
<dbReference type="InterPro" id="IPR001537">
    <property type="entry name" value="SpoU_MeTrfase"/>
</dbReference>
<dbReference type="GO" id="GO:0032259">
    <property type="term" value="P:methylation"/>
    <property type="evidence" value="ECO:0007669"/>
    <property type="project" value="UniProtKB-KW"/>
</dbReference>
<dbReference type="Gene3D" id="3.40.1280.10">
    <property type="match status" value="1"/>
</dbReference>
<evidence type="ECO:0000313" key="5">
    <source>
        <dbReference type="EMBL" id="AVM42032.1"/>
    </source>
</evidence>
<dbReference type="InterPro" id="IPR053888">
    <property type="entry name" value="MRM3-like_sub_bind"/>
</dbReference>
<gene>
    <name evidence="5" type="ORF">C5Q98_01750</name>
</gene>
<dbReference type="AlphaFoldDB" id="A0A2S0KLX1"/>
<name>A0A2S0KLX1_9FIRM</name>
<protein>
    <recommendedName>
        <fullName evidence="4">RNA 2-O ribose methyltransferase substrate binding domain-containing protein</fullName>
    </recommendedName>
</protein>
<reference evidence="6" key="1">
    <citation type="submission" date="2018-02" db="EMBL/GenBank/DDBJ databases">
        <authorList>
            <person name="Holder M.E."/>
            <person name="Ajami N.J."/>
            <person name="Petrosino J.F."/>
        </authorList>
    </citation>
    <scope>NUCLEOTIDE SEQUENCE [LARGE SCALE GENOMIC DNA]</scope>
    <source>
        <strain evidence="6">CCUG 47711</strain>
    </source>
</reference>
<dbReference type="InterPro" id="IPR029028">
    <property type="entry name" value="Alpha/beta_knot_MTases"/>
</dbReference>
<dbReference type="SMART" id="SM00967">
    <property type="entry name" value="SpoU_sub_bind"/>
    <property type="match status" value="1"/>
</dbReference>
<accession>A0A2S0KLX1</accession>
<dbReference type="RefSeq" id="WP_106012018.1">
    <property type="nucleotide sequence ID" value="NZ_CP027226.1"/>
</dbReference>
<dbReference type="Pfam" id="PF00588">
    <property type="entry name" value="SpoU_methylase"/>
    <property type="match status" value="1"/>
</dbReference>
<keyword evidence="3" id="KW-0808">Transferase</keyword>
<dbReference type="EMBL" id="CP027226">
    <property type="protein sequence ID" value="AVM42032.1"/>
    <property type="molecule type" value="Genomic_DNA"/>
</dbReference>
<dbReference type="Proteomes" id="UP000237947">
    <property type="component" value="Chromosome"/>
</dbReference>
<dbReference type="OrthoDB" id="9785673at2"/>
<keyword evidence="2" id="KW-0489">Methyltransferase</keyword>
<dbReference type="GO" id="GO:0003723">
    <property type="term" value="F:RNA binding"/>
    <property type="evidence" value="ECO:0007669"/>
    <property type="project" value="InterPro"/>
</dbReference>
<evidence type="ECO:0000256" key="2">
    <source>
        <dbReference type="ARBA" id="ARBA00022603"/>
    </source>
</evidence>
<dbReference type="GO" id="GO:0006396">
    <property type="term" value="P:RNA processing"/>
    <property type="evidence" value="ECO:0007669"/>
    <property type="project" value="InterPro"/>
</dbReference>
<dbReference type="InterPro" id="IPR013123">
    <property type="entry name" value="SpoU_subst-bd"/>
</dbReference>
<dbReference type="GO" id="GO:0005737">
    <property type="term" value="C:cytoplasm"/>
    <property type="evidence" value="ECO:0007669"/>
    <property type="project" value="UniProtKB-ARBA"/>
</dbReference>
<dbReference type="Gene3D" id="3.30.1330.30">
    <property type="match status" value="1"/>
</dbReference>
<dbReference type="InterPro" id="IPR029026">
    <property type="entry name" value="tRNA_m1G_MTases_N"/>
</dbReference>